<sequence length="105" mass="11507">MLKSIFTLLGSPSLHEPVKERGFQWSPQDGVISLSFRANSAPRLCKREVLPVSVSMDGSTPQFHDHKHHIGASLDRVDFGCRGPVYICFFRCKSTGDGGCSLLTG</sequence>
<comment type="caution">
    <text evidence="1">The sequence shown here is derived from an EMBL/GenBank/DDBJ whole genome shotgun (WGS) entry which is preliminary data.</text>
</comment>
<accession>A0ABD2W280</accession>
<keyword evidence="2" id="KW-1185">Reference proteome</keyword>
<organism evidence="1 2">
    <name type="scientific">Trichogramma kaykai</name>
    <dbReference type="NCBI Taxonomy" id="54128"/>
    <lineage>
        <taxon>Eukaryota</taxon>
        <taxon>Metazoa</taxon>
        <taxon>Ecdysozoa</taxon>
        <taxon>Arthropoda</taxon>
        <taxon>Hexapoda</taxon>
        <taxon>Insecta</taxon>
        <taxon>Pterygota</taxon>
        <taxon>Neoptera</taxon>
        <taxon>Endopterygota</taxon>
        <taxon>Hymenoptera</taxon>
        <taxon>Apocrita</taxon>
        <taxon>Proctotrupomorpha</taxon>
        <taxon>Chalcidoidea</taxon>
        <taxon>Trichogrammatidae</taxon>
        <taxon>Trichogramma</taxon>
    </lineage>
</organism>
<reference evidence="1 2" key="1">
    <citation type="journal article" date="2024" name="bioRxiv">
        <title>A reference genome for Trichogramma kaykai: A tiny desert-dwelling parasitoid wasp with competing sex-ratio distorters.</title>
        <authorList>
            <person name="Culotta J."/>
            <person name="Lindsey A.R."/>
        </authorList>
    </citation>
    <scope>NUCLEOTIDE SEQUENCE [LARGE SCALE GENOMIC DNA]</scope>
    <source>
        <strain evidence="1 2">KSX58</strain>
    </source>
</reference>
<name>A0ABD2W280_9HYME</name>
<evidence type="ECO:0000313" key="1">
    <source>
        <dbReference type="EMBL" id="KAL3386974.1"/>
    </source>
</evidence>
<dbReference type="AlphaFoldDB" id="A0ABD2W280"/>
<proteinExistence type="predicted"/>
<dbReference type="EMBL" id="JBJJXI010000141">
    <property type="protein sequence ID" value="KAL3386974.1"/>
    <property type="molecule type" value="Genomic_DNA"/>
</dbReference>
<protein>
    <submittedName>
        <fullName evidence="1">Uncharacterized protein</fullName>
    </submittedName>
</protein>
<evidence type="ECO:0000313" key="2">
    <source>
        <dbReference type="Proteomes" id="UP001627154"/>
    </source>
</evidence>
<dbReference type="Proteomes" id="UP001627154">
    <property type="component" value="Unassembled WGS sequence"/>
</dbReference>
<gene>
    <name evidence="1" type="ORF">TKK_017555</name>
</gene>